<gene>
    <name evidence="2" type="ORF">CINCED_3A006147</name>
</gene>
<organism evidence="2 3">
    <name type="scientific">Cinara cedri</name>
    <dbReference type="NCBI Taxonomy" id="506608"/>
    <lineage>
        <taxon>Eukaryota</taxon>
        <taxon>Metazoa</taxon>
        <taxon>Ecdysozoa</taxon>
        <taxon>Arthropoda</taxon>
        <taxon>Hexapoda</taxon>
        <taxon>Insecta</taxon>
        <taxon>Pterygota</taxon>
        <taxon>Neoptera</taxon>
        <taxon>Paraneoptera</taxon>
        <taxon>Hemiptera</taxon>
        <taxon>Sternorrhyncha</taxon>
        <taxon>Aphidomorpha</taxon>
        <taxon>Aphidoidea</taxon>
        <taxon>Aphididae</taxon>
        <taxon>Lachninae</taxon>
        <taxon>Cinara</taxon>
    </lineage>
</organism>
<dbReference type="Pfam" id="PF13843">
    <property type="entry name" value="DDE_Tnp_1_7"/>
    <property type="match status" value="1"/>
</dbReference>
<protein>
    <submittedName>
        <fullName evidence="2">PiggyBac transposable element-derived protein</fullName>
    </submittedName>
</protein>
<accession>A0A5E4ME38</accession>
<evidence type="ECO:0000259" key="1">
    <source>
        <dbReference type="Pfam" id="PF13843"/>
    </source>
</evidence>
<proteinExistence type="predicted"/>
<evidence type="ECO:0000313" key="2">
    <source>
        <dbReference type="EMBL" id="VVC29701.1"/>
    </source>
</evidence>
<feature type="domain" description="PiggyBac transposable element-derived protein" evidence="1">
    <location>
        <begin position="1"/>
        <end position="130"/>
    </location>
</feature>
<dbReference type="OrthoDB" id="6431208at2759"/>
<dbReference type="InterPro" id="IPR029526">
    <property type="entry name" value="PGBD"/>
</dbReference>
<dbReference type="PANTHER" id="PTHR46599">
    <property type="entry name" value="PIGGYBAC TRANSPOSABLE ELEMENT-DERIVED PROTEIN 4"/>
    <property type="match status" value="1"/>
</dbReference>
<name>A0A5E4ME38_9HEMI</name>
<keyword evidence="3" id="KW-1185">Reference proteome</keyword>
<dbReference type="EMBL" id="CABPRJ010000497">
    <property type="protein sequence ID" value="VVC29701.1"/>
    <property type="molecule type" value="Genomic_DNA"/>
</dbReference>
<sequence>MSEKRFRFLVRYIRFDDLNNRNERREIDKLAPIRDVFECFIANFQNNFIASEYLTVDEQLLGFRGRCSLKQYIPSKPAKYGLKMFVLVDAKTAYTFNLEAYVDTQPEGPYKCKNSGEDIVLRLVQPVEGSTIRKNKRELPSEFLPNKNREMHSSIFGFQEDYTLVSYCPRKNKAILVVSSMHNDDTIEEENHAKKPEIITF</sequence>
<dbReference type="AlphaFoldDB" id="A0A5E4ME38"/>
<evidence type="ECO:0000313" key="3">
    <source>
        <dbReference type="Proteomes" id="UP000325440"/>
    </source>
</evidence>
<dbReference type="PANTHER" id="PTHR46599:SF6">
    <property type="entry name" value="DUAL SPECIFICITY PHOSPHATASE 26"/>
    <property type="match status" value="1"/>
</dbReference>
<dbReference type="Proteomes" id="UP000325440">
    <property type="component" value="Unassembled WGS sequence"/>
</dbReference>
<reference evidence="2 3" key="1">
    <citation type="submission" date="2019-08" db="EMBL/GenBank/DDBJ databases">
        <authorList>
            <person name="Alioto T."/>
            <person name="Alioto T."/>
            <person name="Gomez Garrido J."/>
        </authorList>
    </citation>
    <scope>NUCLEOTIDE SEQUENCE [LARGE SCALE GENOMIC DNA]</scope>
</reference>